<keyword evidence="1" id="KW-1133">Transmembrane helix</keyword>
<dbReference type="PROSITE" id="PS51677">
    <property type="entry name" value="NODB"/>
    <property type="match status" value="1"/>
</dbReference>
<evidence type="ECO:0000259" key="2">
    <source>
        <dbReference type="PROSITE" id="PS51677"/>
    </source>
</evidence>
<dbReference type="Proteomes" id="UP001057753">
    <property type="component" value="Unassembled WGS sequence"/>
</dbReference>
<proteinExistence type="predicted"/>
<comment type="caution">
    <text evidence="3">The sequence shown here is derived from an EMBL/GenBank/DDBJ whole genome shotgun (WGS) entry which is preliminary data.</text>
</comment>
<dbReference type="SUPFAM" id="SSF88713">
    <property type="entry name" value="Glycoside hydrolase/deacetylase"/>
    <property type="match status" value="1"/>
</dbReference>
<evidence type="ECO:0000256" key="1">
    <source>
        <dbReference type="SAM" id="Phobius"/>
    </source>
</evidence>
<dbReference type="InterPro" id="IPR011330">
    <property type="entry name" value="Glyco_hydro/deAcase_b/a-brl"/>
</dbReference>
<feature type="transmembrane region" description="Helical" evidence="1">
    <location>
        <begin position="6"/>
        <end position="23"/>
    </location>
</feature>
<dbReference type="InterPro" id="IPR002509">
    <property type="entry name" value="NODB_dom"/>
</dbReference>
<dbReference type="Gene3D" id="3.20.20.370">
    <property type="entry name" value="Glycoside hydrolase/deacetylase"/>
    <property type="match status" value="1"/>
</dbReference>
<gene>
    <name evidence="3" type="ORF">HXA33_02470</name>
</gene>
<dbReference type="EMBL" id="JABXYM010000001">
    <property type="protein sequence ID" value="MCR6095398.1"/>
    <property type="molecule type" value="Genomic_DNA"/>
</dbReference>
<dbReference type="RefSeq" id="WP_257820128.1">
    <property type="nucleotide sequence ID" value="NZ_JABXYM010000001.1"/>
</dbReference>
<keyword evidence="1" id="KW-0472">Membrane</keyword>
<accession>A0A9Q4AZ05</accession>
<dbReference type="InterPro" id="IPR050248">
    <property type="entry name" value="Polysacc_deacetylase_ArnD"/>
</dbReference>
<keyword evidence="4" id="KW-1185">Reference proteome</keyword>
<feature type="domain" description="NodB homology" evidence="2">
    <location>
        <begin position="90"/>
        <end position="283"/>
    </location>
</feature>
<evidence type="ECO:0000313" key="4">
    <source>
        <dbReference type="Proteomes" id="UP001057753"/>
    </source>
</evidence>
<evidence type="ECO:0000313" key="3">
    <source>
        <dbReference type="EMBL" id="MCR6095398.1"/>
    </source>
</evidence>
<protein>
    <submittedName>
        <fullName evidence="3">Polysaccharide deacetylase family protein</fullName>
    </submittedName>
</protein>
<keyword evidence="1" id="KW-0812">Transmembrane</keyword>
<name>A0A9Q4AZ05_SALAG</name>
<organism evidence="3 4">
    <name type="scientific">Salipaludibacillus agaradhaerens</name>
    <name type="common">Bacillus agaradhaerens</name>
    <dbReference type="NCBI Taxonomy" id="76935"/>
    <lineage>
        <taxon>Bacteria</taxon>
        <taxon>Bacillati</taxon>
        <taxon>Bacillota</taxon>
        <taxon>Bacilli</taxon>
        <taxon>Bacillales</taxon>
        <taxon>Bacillaceae</taxon>
    </lineage>
</organism>
<sequence length="292" mass="32450">MKTLRIISVLSLLFLGGVTYVILNQQNTSRSNTYDVTQAVFTKSPVKQPSVNLQTRTNDVLNKWQDQHLEATEWGEHISGVKNKIDTEEKIIALTFDACGGTWGEKYDETLINFLKEEEIPATLFINARWIEANKETFMMLAEEPLFSIQNHGTNHLPLSVSGQTAWGIEGTTSAEEIIHEVMDNQTLIYEMTGHLPEFFRSGTAHYDDLAVQMTQDLGLTTVNYDVLGDAGATYSTSEVEEALLTVVPGSIPLLHMNQPKSGTAEGVMAAIPQLKENGFTFVHLVDQTLVE</sequence>
<dbReference type="PANTHER" id="PTHR10587">
    <property type="entry name" value="GLYCOSYL TRANSFERASE-RELATED"/>
    <property type="match status" value="1"/>
</dbReference>
<dbReference type="GO" id="GO:0016810">
    <property type="term" value="F:hydrolase activity, acting on carbon-nitrogen (but not peptide) bonds"/>
    <property type="evidence" value="ECO:0007669"/>
    <property type="project" value="InterPro"/>
</dbReference>
<dbReference type="AlphaFoldDB" id="A0A9Q4AZ05"/>
<dbReference type="CDD" id="cd10955">
    <property type="entry name" value="CE4_BH0857_like"/>
    <property type="match status" value="1"/>
</dbReference>
<reference evidence="3" key="1">
    <citation type="submission" date="2020-06" db="EMBL/GenBank/DDBJ databases">
        <title>Insight into the genomes of haloalkaliphilic bacilli from Kenyan soda lakes.</title>
        <authorList>
            <person name="Mwirichia R."/>
            <person name="Villamizar G.C."/>
            <person name="Poehlein A."/>
            <person name="Mugweru J."/>
            <person name="Kipnyargis A."/>
            <person name="Kiplimo D."/>
            <person name="Orwa P."/>
            <person name="Daniel R."/>
        </authorList>
    </citation>
    <scope>NUCLEOTIDE SEQUENCE</scope>
    <source>
        <strain evidence="3">B1096_S55</strain>
    </source>
</reference>
<dbReference type="GO" id="GO:0005975">
    <property type="term" value="P:carbohydrate metabolic process"/>
    <property type="evidence" value="ECO:0007669"/>
    <property type="project" value="InterPro"/>
</dbReference>
<dbReference type="Pfam" id="PF01522">
    <property type="entry name" value="Polysacc_deac_1"/>
    <property type="match status" value="1"/>
</dbReference>
<dbReference type="PANTHER" id="PTHR10587:SF134">
    <property type="entry name" value="SECRETED PROTEIN"/>
    <property type="match status" value="1"/>
</dbReference>